<organism evidence="2 3">
    <name type="scientific">Allacma fusca</name>
    <dbReference type="NCBI Taxonomy" id="39272"/>
    <lineage>
        <taxon>Eukaryota</taxon>
        <taxon>Metazoa</taxon>
        <taxon>Ecdysozoa</taxon>
        <taxon>Arthropoda</taxon>
        <taxon>Hexapoda</taxon>
        <taxon>Collembola</taxon>
        <taxon>Symphypleona</taxon>
        <taxon>Sminthuridae</taxon>
        <taxon>Allacma</taxon>
    </lineage>
</organism>
<proteinExistence type="predicted"/>
<feature type="non-terminal residue" evidence="2">
    <location>
        <position position="1"/>
    </location>
</feature>
<evidence type="ECO:0000256" key="1">
    <source>
        <dbReference type="SAM" id="MobiDB-lite"/>
    </source>
</evidence>
<feature type="non-terminal residue" evidence="2">
    <location>
        <position position="169"/>
    </location>
</feature>
<dbReference type="EMBL" id="CAJVCH010556109">
    <property type="protein sequence ID" value="CAG7830491.1"/>
    <property type="molecule type" value="Genomic_DNA"/>
</dbReference>
<dbReference type="Proteomes" id="UP000708208">
    <property type="component" value="Unassembled WGS sequence"/>
</dbReference>
<keyword evidence="3" id="KW-1185">Reference proteome</keyword>
<feature type="region of interest" description="Disordered" evidence="1">
    <location>
        <begin position="10"/>
        <end position="30"/>
    </location>
</feature>
<dbReference type="AlphaFoldDB" id="A0A8J2Q243"/>
<accession>A0A8J2Q243</accession>
<gene>
    <name evidence="2" type="ORF">AFUS01_LOCUS40290</name>
</gene>
<protein>
    <submittedName>
        <fullName evidence="2">Uncharacterized protein</fullName>
    </submittedName>
</protein>
<name>A0A8J2Q243_9HEXA</name>
<sequence length="169" mass="18592">LLHKVFKPKQSAAPELKSVDSKPFNEDARVKPDRKEVVSAVQSASQKFSVLLKVAAVRVRGPRGEAVCNALFDDGATCTLVDAELAKQLGLKGKSDPLSMQWAHGIAHKDSTSQRVSFSIAGKNEDKCFQIQNARTIVGLDLPAQIINFPEARKRWKHLRQCTPEYIAG</sequence>
<evidence type="ECO:0000313" key="3">
    <source>
        <dbReference type="Proteomes" id="UP000708208"/>
    </source>
</evidence>
<dbReference type="OrthoDB" id="8061887at2759"/>
<reference evidence="2" key="1">
    <citation type="submission" date="2021-06" db="EMBL/GenBank/DDBJ databases">
        <authorList>
            <person name="Hodson N. C."/>
            <person name="Mongue J. A."/>
            <person name="Jaron S. K."/>
        </authorList>
    </citation>
    <scope>NUCLEOTIDE SEQUENCE</scope>
</reference>
<comment type="caution">
    <text evidence="2">The sequence shown here is derived from an EMBL/GenBank/DDBJ whole genome shotgun (WGS) entry which is preliminary data.</text>
</comment>
<feature type="compositionally biased region" description="Basic and acidic residues" evidence="1">
    <location>
        <begin position="17"/>
        <end position="30"/>
    </location>
</feature>
<evidence type="ECO:0000313" key="2">
    <source>
        <dbReference type="EMBL" id="CAG7830491.1"/>
    </source>
</evidence>